<evidence type="ECO:0000313" key="11">
    <source>
        <dbReference type="EMBL" id="KAK4791095.1"/>
    </source>
</evidence>
<dbReference type="PIRSF" id="PIRSF031043">
    <property type="entry name" value="UCP031043"/>
    <property type="match status" value="1"/>
</dbReference>
<keyword evidence="2" id="KW-0217">Developmental protein</keyword>
<protein>
    <recommendedName>
        <fullName evidence="10">SOSEKI DIX-like domain-containing protein</fullName>
    </recommendedName>
</protein>
<evidence type="ECO:0000256" key="6">
    <source>
        <dbReference type="ARBA" id="ARBA00023306"/>
    </source>
</evidence>
<evidence type="ECO:0000256" key="1">
    <source>
        <dbReference type="ARBA" id="ARBA00004413"/>
    </source>
</evidence>
<feature type="compositionally biased region" description="Acidic residues" evidence="9">
    <location>
        <begin position="233"/>
        <end position="248"/>
    </location>
</feature>
<comment type="subcellular location">
    <subcellularLocation>
        <location evidence="1">Cell membrane</location>
        <topology evidence="1">Peripheral membrane protein</topology>
        <orientation evidence="1">Cytoplasmic side</orientation>
    </subcellularLocation>
</comment>
<dbReference type="GO" id="GO:0051301">
    <property type="term" value="P:cell division"/>
    <property type="evidence" value="ECO:0007669"/>
    <property type="project" value="UniProtKB-KW"/>
</dbReference>
<dbReference type="GO" id="GO:0051302">
    <property type="term" value="P:regulation of cell division"/>
    <property type="evidence" value="ECO:0007669"/>
    <property type="project" value="UniProtKB-ARBA"/>
</dbReference>
<comment type="subunit">
    <text evidence="8">Homodimer. Forms long polymer filaments with other SOKs proteins polymers (e.g. SOK1, SOK2, SOK3 and SOK4) crucial for polar localization and biological activity. Binds to ANGUSTIFOLIA (AN).</text>
</comment>
<dbReference type="InterPro" id="IPR048351">
    <property type="entry name" value="SOK_DIX"/>
</dbReference>
<keyword evidence="4" id="KW-0132">Cell division</keyword>
<name>A0AAN7M7Q5_TRANT</name>
<evidence type="ECO:0000256" key="5">
    <source>
        <dbReference type="ARBA" id="ARBA00023136"/>
    </source>
</evidence>
<keyword evidence="5" id="KW-0472">Membrane</keyword>
<keyword evidence="3" id="KW-1003">Cell membrane</keyword>
<feature type="region of interest" description="Disordered" evidence="9">
    <location>
        <begin position="164"/>
        <end position="297"/>
    </location>
</feature>
<feature type="compositionally biased region" description="Basic and acidic residues" evidence="9">
    <location>
        <begin position="183"/>
        <end position="202"/>
    </location>
</feature>
<dbReference type="Pfam" id="PF06136">
    <property type="entry name" value="SOK"/>
    <property type="match status" value="1"/>
</dbReference>
<dbReference type="PANTHER" id="PTHR31083:SF18">
    <property type="entry name" value="PROTEIN SOSEKI 2"/>
    <property type="match status" value="1"/>
</dbReference>
<evidence type="ECO:0000256" key="9">
    <source>
        <dbReference type="SAM" id="MobiDB-lite"/>
    </source>
</evidence>
<evidence type="ECO:0000259" key="10">
    <source>
        <dbReference type="Pfam" id="PF06136"/>
    </source>
</evidence>
<evidence type="ECO:0000256" key="3">
    <source>
        <dbReference type="ARBA" id="ARBA00022475"/>
    </source>
</evidence>
<dbReference type="AlphaFoldDB" id="A0AAN7M7Q5"/>
<dbReference type="InterPro" id="IPR010369">
    <property type="entry name" value="SOK"/>
</dbReference>
<dbReference type="GO" id="GO:0090708">
    <property type="term" value="P:specification of plant organ axis polarity"/>
    <property type="evidence" value="ECO:0007669"/>
    <property type="project" value="UniProtKB-ARBA"/>
</dbReference>
<dbReference type="GO" id="GO:0005886">
    <property type="term" value="C:plasma membrane"/>
    <property type="evidence" value="ECO:0007669"/>
    <property type="project" value="UniProtKB-SubCell"/>
</dbReference>
<evidence type="ECO:0000256" key="4">
    <source>
        <dbReference type="ARBA" id="ARBA00022618"/>
    </source>
</evidence>
<evidence type="ECO:0000313" key="12">
    <source>
        <dbReference type="Proteomes" id="UP001346149"/>
    </source>
</evidence>
<keyword evidence="6" id="KW-0131">Cell cycle</keyword>
<accession>A0AAN7M7Q5</accession>
<feature type="compositionally biased region" description="Basic and acidic residues" evidence="9">
    <location>
        <begin position="288"/>
        <end position="297"/>
    </location>
</feature>
<feature type="domain" description="SOSEKI DIX-like" evidence="10">
    <location>
        <begin position="62"/>
        <end position="149"/>
    </location>
</feature>
<evidence type="ECO:0000256" key="7">
    <source>
        <dbReference type="ARBA" id="ARBA00024211"/>
    </source>
</evidence>
<dbReference type="EMBL" id="JAXQNO010000009">
    <property type="protein sequence ID" value="KAK4791095.1"/>
    <property type="molecule type" value="Genomic_DNA"/>
</dbReference>
<feature type="compositionally biased region" description="Polar residues" evidence="9">
    <location>
        <begin position="215"/>
        <end position="224"/>
    </location>
</feature>
<evidence type="ECO:0000256" key="2">
    <source>
        <dbReference type="ARBA" id="ARBA00022473"/>
    </source>
</evidence>
<dbReference type="PANTHER" id="PTHR31083">
    <property type="entry name" value="UPSTREAM OF FLC PROTEIN (DUF966)"/>
    <property type="match status" value="1"/>
</dbReference>
<feature type="region of interest" description="Disordered" evidence="9">
    <location>
        <begin position="1"/>
        <end position="50"/>
    </location>
</feature>
<dbReference type="GO" id="GO:0051258">
    <property type="term" value="P:protein polymerization"/>
    <property type="evidence" value="ECO:0007669"/>
    <property type="project" value="UniProtKB-ARBA"/>
</dbReference>
<proteinExistence type="inferred from homology"/>
<sequence length="457" mass="51779">MMEDMKMTDGCSHSTQIRHEHDHRQSRSGSVGDGCAPDRGSATRRPPPMAMAMATPKMKRAMVVYYLTRNGQLEHPHFMEVPHLPNFPLRLKDVMSRLTDLRGKGIPSMYSWSCKRSYKNGYVWNDLSDNDVILPVDGTEYVLKGSEIIVHNYSERFQQPIIRNRQINSHEAGQVSKRSARTTRSEHIEEDYTCRELEHESDGQEEYELDEEKTSYTSSTTPHSRCSRGVTTDELEEPHDVPEYESETQTETQQKKKENPCLEPPSSSHLSSTTSPILDQKSVTHSTDSSRDSRRFSNKDMVDSHVIPRFTLGTNSVLRQLISCGSMARAVPKSDCNSSDHRCDLLKGAVYKNAAKTTLVQDEATMILYMSENPRFGNLQSQEKEYFSGSIIDSIRDDHDGTITGPVLKKSNSYNEERERSSLVETGEAVVEGRKEKTAKSKCIPRMISSSKIIKKI</sequence>
<gene>
    <name evidence="11" type="ORF">SAY86_031508</name>
</gene>
<comment type="caution">
    <text evidence="11">The sequence shown here is derived from an EMBL/GenBank/DDBJ whole genome shotgun (WGS) entry which is preliminary data.</text>
</comment>
<keyword evidence="12" id="KW-1185">Reference proteome</keyword>
<comment type="similarity">
    <text evidence="7">Belongs to the SOSEKI family.</text>
</comment>
<dbReference type="InterPro" id="IPR021182">
    <property type="entry name" value="SOK_magnoliopsida"/>
</dbReference>
<feature type="compositionally biased region" description="Low complexity" evidence="9">
    <location>
        <begin position="264"/>
        <end position="276"/>
    </location>
</feature>
<reference evidence="11 12" key="1">
    <citation type="journal article" date="2023" name="Hortic Res">
        <title>Pangenome of water caltrop reveals structural variations and asymmetric subgenome divergence after allopolyploidization.</title>
        <authorList>
            <person name="Zhang X."/>
            <person name="Chen Y."/>
            <person name="Wang L."/>
            <person name="Yuan Y."/>
            <person name="Fang M."/>
            <person name="Shi L."/>
            <person name="Lu R."/>
            <person name="Comes H.P."/>
            <person name="Ma Y."/>
            <person name="Chen Y."/>
            <person name="Huang G."/>
            <person name="Zhou Y."/>
            <person name="Zheng Z."/>
            <person name="Qiu Y."/>
        </authorList>
    </citation>
    <scope>NUCLEOTIDE SEQUENCE [LARGE SCALE GENOMIC DNA]</scope>
    <source>
        <strain evidence="11">F231</strain>
    </source>
</reference>
<organism evidence="11 12">
    <name type="scientific">Trapa natans</name>
    <name type="common">Water chestnut</name>
    <dbReference type="NCBI Taxonomy" id="22666"/>
    <lineage>
        <taxon>Eukaryota</taxon>
        <taxon>Viridiplantae</taxon>
        <taxon>Streptophyta</taxon>
        <taxon>Embryophyta</taxon>
        <taxon>Tracheophyta</taxon>
        <taxon>Spermatophyta</taxon>
        <taxon>Magnoliopsida</taxon>
        <taxon>eudicotyledons</taxon>
        <taxon>Gunneridae</taxon>
        <taxon>Pentapetalae</taxon>
        <taxon>rosids</taxon>
        <taxon>malvids</taxon>
        <taxon>Myrtales</taxon>
        <taxon>Lythraceae</taxon>
        <taxon>Trapa</taxon>
    </lineage>
</organism>
<dbReference type="GO" id="GO:2000067">
    <property type="term" value="P:regulation of root morphogenesis"/>
    <property type="evidence" value="ECO:0007669"/>
    <property type="project" value="UniProtKB-ARBA"/>
</dbReference>
<dbReference type="Proteomes" id="UP001346149">
    <property type="component" value="Unassembled WGS sequence"/>
</dbReference>
<evidence type="ECO:0000256" key="8">
    <source>
        <dbReference type="ARBA" id="ARBA00046534"/>
    </source>
</evidence>